<sequence length="329" mass="36775">MQDGPHIIQTSLADLKKSEWIEQFSRVTDEAGYVQTLGKRHLAGFVDEGPTLLVTFETIQGIQTLSEQGHPIGWDLVRAQGWSHLAIISDGDTWFRDARIYGYFDRLIDDGFFEDFEKVIFYGTGPCGYAAAAYSVAAPGASVLAIQPQATLDAGMTEWDDRFTHMRRTSFTDRYGYAPDMLDAAAEAFVIYDPNQDLDAMHAALFTRSNVTKLRCRNLGEAIQSHMLQMGVLPDLINAMGQGALNEVYFGKAMRARRGYGPYLRRLMSIVDNAERPYLTAMVCENVLSRMHGPRFRKKLTELRALSARDGTKLPPAPKTDAETDESDP</sequence>
<evidence type="ECO:0000313" key="3">
    <source>
        <dbReference type="Proteomes" id="UP000248012"/>
    </source>
</evidence>
<proteinExistence type="predicted"/>
<accession>A0A2V4N132</accession>
<evidence type="ECO:0000313" key="2">
    <source>
        <dbReference type="EMBL" id="PYC48494.1"/>
    </source>
</evidence>
<dbReference type="AlphaFoldDB" id="A0A2V4N132"/>
<dbReference type="RefSeq" id="WP_110795229.1">
    <property type="nucleotide sequence ID" value="NZ_KZ826482.1"/>
</dbReference>
<dbReference type="EMBL" id="QFVT01000003">
    <property type="protein sequence ID" value="PYC48494.1"/>
    <property type="molecule type" value="Genomic_DNA"/>
</dbReference>
<dbReference type="Proteomes" id="UP000248012">
    <property type="component" value="Unassembled WGS sequence"/>
</dbReference>
<reference evidence="2 3" key="1">
    <citation type="submission" date="2018-05" db="EMBL/GenBank/DDBJ databases">
        <title>Oceanovita maritima gen. nov., sp. nov., a marine bacterium in the family Rhodobacteraceae isolated from surface seawater of Lundu port Xiamen, China.</title>
        <authorList>
            <person name="Hetharua B.H."/>
            <person name="Min D."/>
            <person name="Liao H."/>
            <person name="Tian Y."/>
        </authorList>
    </citation>
    <scope>NUCLEOTIDE SEQUENCE [LARGE SCALE GENOMIC DNA]</scope>
    <source>
        <strain evidence="2 3">FSX-11</strain>
    </source>
</reference>
<feature type="region of interest" description="Disordered" evidence="1">
    <location>
        <begin position="307"/>
        <end position="329"/>
    </location>
</feature>
<evidence type="ECO:0000256" key="1">
    <source>
        <dbReference type="SAM" id="MobiDB-lite"/>
    </source>
</evidence>
<gene>
    <name evidence="2" type="ORF">DI396_05855</name>
</gene>
<comment type="caution">
    <text evidence="2">The sequence shown here is derived from an EMBL/GenBank/DDBJ whole genome shotgun (WGS) entry which is preliminary data.</text>
</comment>
<dbReference type="OrthoDB" id="7840273at2"/>
<organism evidence="2 3">
    <name type="scientific">Litorivita pollutaquae</name>
    <dbReference type="NCBI Taxonomy" id="2200892"/>
    <lineage>
        <taxon>Bacteria</taxon>
        <taxon>Pseudomonadati</taxon>
        <taxon>Pseudomonadota</taxon>
        <taxon>Alphaproteobacteria</taxon>
        <taxon>Rhodobacterales</taxon>
        <taxon>Paracoccaceae</taxon>
        <taxon>Litorivita</taxon>
    </lineage>
</organism>
<keyword evidence="3" id="KW-1185">Reference proteome</keyword>
<name>A0A2V4N132_9RHOB</name>
<protein>
    <submittedName>
        <fullName evidence="2">Phosphoadenosine phosphosulfate reductase</fullName>
    </submittedName>
</protein>